<name>A0A8W8KMQ6_MAGGI</name>
<proteinExistence type="predicted"/>
<feature type="compositionally biased region" description="Basic and acidic residues" evidence="1">
    <location>
        <begin position="108"/>
        <end position="120"/>
    </location>
</feature>
<accession>A0A8W8KMQ6</accession>
<evidence type="ECO:0000313" key="4">
    <source>
        <dbReference type="Proteomes" id="UP000005408"/>
    </source>
</evidence>
<feature type="compositionally biased region" description="Polar residues" evidence="1">
    <location>
        <begin position="161"/>
        <end position="180"/>
    </location>
</feature>
<sequence length="338" mass="38864">MIHMSCSNTKTHIFYGEKCNNSVPKTIPTTPDPFPVSKLTIIAISGGTGGALLLIILISIICFCYRLKQAKGNGSFSETSSKCDSDIIRDNKKMESIPLESGRLNPGYRDDRQESGRRYPLEQPQTTKSNPLYRDNYGDQRNGYQADPEPRYQDHDRISRGSFSPQTSNDRLRTESSGNRQPVKHYNDSEASYRDQRESENSYRPRGISSERNNRRVWPEEISRDRNNSNDRHYPKGRSEESSTGDDRYVYIEGDGGVRRLFKRVDDKDLGGETLIYQPSNMPRPIQRENVDSVGDNFIMRPAPPQDNERRSSFYDTIDSENPYKIKRPNIKHNNLYS</sequence>
<keyword evidence="2" id="KW-0472">Membrane</keyword>
<feature type="region of interest" description="Disordered" evidence="1">
    <location>
        <begin position="94"/>
        <end position="249"/>
    </location>
</feature>
<feature type="transmembrane region" description="Helical" evidence="2">
    <location>
        <begin position="41"/>
        <end position="65"/>
    </location>
</feature>
<reference evidence="3" key="1">
    <citation type="submission" date="2022-08" db="UniProtKB">
        <authorList>
            <consortium name="EnsemblMetazoa"/>
        </authorList>
    </citation>
    <scope>IDENTIFICATION</scope>
    <source>
        <strain evidence="3">05x7-T-G4-1.051#20</strain>
    </source>
</reference>
<dbReference type="AlphaFoldDB" id="A0A8W8KMQ6"/>
<keyword evidence="2" id="KW-0812">Transmembrane</keyword>
<protein>
    <submittedName>
        <fullName evidence="3">Uncharacterized protein</fullName>
    </submittedName>
</protein>
<keyword evidence="2" id="KW-1133">Transmembrane helix</keyword>
<dbReference type="Proteomes" id="UP000005408">
    <property type="component" value="Unassembled WGS sequence"/>
</dbReference>
<feature type="compositionally biased region" description="Basic and acidic residues" evidence="1">
    <location>
        <begin position="148"/>
        <end position="159"/>
    </location>
</feature>
<organism evidence="3 4">
    <name type="scientific">Magallana gigas</name>
    <name type="common">Pacific oyster</name>
    <name type="synonym">Crassostrea gigas</name>
    <dbReference type="NCBI Taxonomy" id="29159"/>
    <lineage>
        <taxon>Eukaryota</taxon>
        <taxon>Metazoa</taxon>
        <taxon>Spiralia</taxon>
        <taxon>Lophotrochozoa</taxon>
        <taxon>Mollusca</taxon>
        <taxon>Bivalvia</taxon>
        <taxon>Autobranchia</taxon>
        <taxon>Pteriomorphia</taxon>
        <taxon>Ostreida</taxon>
        <taxon>Ostreoidea</taxon>
        <taxon>Ostreidae</taxon>
        <taxon>Magallana</taxon>
    </lineage>
</organism>
<dbReference type="EnsemblMetazoa" id="G24172.1">
    <property type="protein sequence ID" value="G24172.1:cds"/>
    <property type="gene ID" value="G24172"/>
</dbReference>
<evidence type="ECO:0000256" key="1">
    <source>
        <dbReference type="SAM" id="MobiDB-lite"/>
    </source>
</evidence>
<evidence type="ECO:0000256" key="2">
    <source>
        <dbReference type="SAM" id="Phobius"/>
    </source>
</evidence>
<feature type="compositionally biased region" description="Basic and acidic residues" evidence="1">
    <location>
        <begin position="212"/>
        <end position="249"/>
    </location>
</feature>
<evidence type="ECO:0000313" key="3">
    <source>
        <dbReference type="EnsemblMetazoa" id="G24172.1:cds"/>
    </source>
</evidence>
<feature type="compositionally biased region" description="Basic and acidic residues" evidence="1">
    <location>
        <begin position="185"/>
        <end position="203"/>
    </location>
</feature>
<keyword evidence="4" id="KW-1185">Reference proteome</keyword>